<protein>
    <submittedName>
        <fullName evidence="1">Uncharacterized protein</fullName>
    </submittedName>
</protein>
<evidence type="ECO:0000313" key="1">
    <source>
        <dbReference type="EMBL" id="KAJ0053644.1"/>
    </source>
</evidence>
<dbReference type="EMBL" id="CM047736">
    <property type="protein sequence ID" value="KAJ0053644.1"/>
    <property type="molecule type" value="Genomic_DNA"/>
</dbReference>
<dbReference type="Proteomes" id="UP001163603">
    <property type="component" value="Chromosome 1"/>
</dbReference>
<sequence>MIINFFYLRRRFLEIFLLLGHECKIKCPTTGISYREVKDGAQEYNLTSKTFKGRAPFRNWLLKPLDYEAFSKAVSCLTRKHILEHQ</sequence>
<gene>
    <name evidence="1" type="ORF">Pint_00401</name>
</gene>
<organism evidence="1 2">
    <name type="scientific">Pistacia integerrima</name>
    <dbReference type="NCBI Taxonomy" id="434235"/>
    <lineage>
        <taxon>Eukaryota</taxon>
        <taxon>Viridiplantae</taxon>
        <taxon>Streptophyta</taxon>
        <taxon>Embryophyta</taxon>
        <taxon>Tracheophyta</taxon>
        <taxon>Spermatophyta</taxon>
        <taxon>Magnoliopsida</taxon>
        <taxon>eudicotyledons</taxon>
        <taxon>Gunneridae</taxon>
        <taxon>Pentapetalae</taxon>
        <taxon>rosids</taxon>
        <taxon>malvids</taxon>
        <taxon>Sapindales</taxon>
        <taxon>Anacardiaceae</taxon>
        <taxon>Pistacia</taxon>
    </lineage>
</organism>
<proteinExistence type="predicted"/>
<keyword evidence="2" id="KW-1185">Reference proteome</keyword>
<evidence type="ECO:0000313" key="2">
    <source>
        <dbReference type="Proteomes" id="UP001163603"/>
    </source>
</evidence>
<name>A0ACC0ZP57_9ROSI</name>
<reference evidence="2" key="1">
    <citation type="journal article" date="2023" name="G3 (Bethesda)">
        <title>Genome assembly and association tests identify interacting loci associated with vigor, precocity, and sex in interspecific pistachio rootstocks.</title>
        <authorList>
            <person name="Palmer W."/>
            <person name="Jacygrad E."/>
            <person name="Sagayaradj S."/>
            <person name="Cavanaugh K."/>
            <person name="Han R."/>
            <person name="Bertier L."/>
            <person name="Beede B."/>
            <person name="Kafkas S."/>
            <person name="Golino D."/>
            <person name="Preece J."/>
            <person name="Michelmore R."/>
        </authorList>
    </citation>
    <scope>NUCLEOTIDE SEQUENCE [LARGE SCALE GENOMIC DNA]</scope>
</reference>
<accession>A0ACC0ZP57</accession>
<comment type="caution">
    <text evidence="1">The sequence shown here is derived from an EMBL/GenBank/DDBJ whole genome shotgun (WGS) entry which is preliminary data.</text>
</comment>